<dbReference type="Pfam" id="PF03372">
    <property type="entry name" value="Exo_endo_phos"/>
    <property type="match status" value="1"/>
</dbReference>
<keyword evidence="6" id="KW-0297">G-protein coupled receptor</keyword>
<name>A0A6A4W2M0_AMPAM</name>
<dbReference type="CDD" id="cd00637">
    <property type="entry name" value="7tm_classA_rhodopsin-like"/>
    <property type="match status" value="1"/>
</dbReference>
<comment type="caution">
    <text evidence="14">The sequence shown here is derived from an EMBL/GenBank/DDBJ whole genome shotgun (WGS) entry which is preliminary data.</text>
</comment>
<dbReference type="GO" id="GO:0005886">
    <property type="term" value="C:plasma membrane"/>
    <property type="evidence" value="ECO:0007669"/>
    <property type="project" value="UniProtKB-SubCell"/>
</dbReference>
<reference evidence="14 15" key="1">
    <citation type="submission" date="2019-07" db="EMBL/GenBank/DDBJ databases">
        <title>Draft genome assembly of a fouling barnacle, Amphibalanus amphitrite (Darwin, 1854): The first reference genome for Thecostraca.</title>
        <authorList>
            <person name="Kim W."/>
        </authorList>
    </citation>
    <scope>NUCLEOTIDE SEQUENCE [LARGE SCALE GENOMIC DNA]</scope>
    <source>
        <strain evidence="14">SNU_AA5</strain>
        <tissue evidence="14">Soma without cirri and trophi</tissue>
    </source>
</reference>
<organism evidence="14 15">
    <name type="scientific">Amphibalanus amphitrite</name>
    <name type="common">Striped barnacle</name>
    <name type="synonym">Balanus amphitrite</name>
    <dbReference type="NCBI Taxonomy" id="1232801"/>
    <lineage>
        <taxon>Eukaryota</taxon>
        <taxon>Metazoa</taxon>
        <taxon>Ecdysozoa</taxon>
        <taxon>Arthropoda</taxon>
        <taxon>Crustacea</taxon>
        <taxon>Multicrustacea</taxon>
        <taxon>Cirripedia</taxon>
        <taxon>Thoracica</taxon>
        <taxon>Thoracicalcarea</taxon>
        <taxon>Balanomorpha</taxon>
        <taxon>Balanoidea</taxon>
        <taxon>Balanidae</taxon>
        <taxon>Amphibalaninae</taxon>
        <taxon>Amphibalanus</taxon>
    </lineage>
</organism>
<evidence type="ECO:0000256" key="12">
    <source>
        <dbReference type="SAM" id="Phobius"/>
    </source>
</evidence>
<evidence type="ECO:0000313" key="15">
    <source>
        <dbReference type="Proteomes" id="UP000440578"/>
    </source>
</evidence>
<gene>
    <name evidence="14" type="primary">ADRB2</name>
    <name evidence="14" type="ORF">FJT64_026206</name>
</gene>
<dbReference type="SUPFAM" id="SSF81321">
    <property type="entry name" value="Family A G protein-coupled receptor-like"/>
    <property type="match status" value="1"/>
</dbReference>
<evidence type="ECO:0000256" key="9">
    <source>
        <dbReference type="ARBA" id="ARBA00023180"/>
    </source>
</evidence>
<feature type="transmembrane region" description="Helical" evidence="12">
    <location>
        <begin position="370"/>
        <end position="392"/>
    </location>
</feature>
<keyword evidence="9" id="KW-0325">Glycoprotein</keyword>
<keyword evidence="8 14" id="KW-0675">Receptor</keyword>
<evidence type="ECO:0000256" key="5">
    <source>
        <dbReference type="ARBA" id="ARBA00022989"/>
    </source>
</evidence>
<dbReference type="Gene3D" id="3.60.10.10">
    <property type="entry name" value="Endonuclease/exonuclease/phosphatase"/>
    <property type="match status" value="1"/>
</dbReference>
<dbReference type="GO" id="GO:0003824">
    <property type="term" value="F:catalytic activity"/>
    <property type="evidence" value="ECO:0007669"/>
    <property type="project" value="InterPro"/>
</dbReference>
<evidence type="ECO:0000256" key="4">
    <source>
        <dbReference type="ARBA" id="ARBA00022692"/>
    </source>
</evidence>
<evidence type="ECO:0000256" key="11">
    <source>
        <dbReference type="SAM" id="MobiDB-lite"/>
    </source>
</evidence>
<sequence length="503" mass="55614">MLRPADTLAGDIELNPGPDRTPTVAPPGSLTVYHVNARSLKKQLGDLRACAPVLERYDVAFTETWLNETVADSELGVGFQHHTWFRRDRGSLGGGVACAVRSSLSPLRLPDPEGVELMLIRLQGAAVTIAVCYRPPDSDDELRGITDALAADRPQDNRLVLIGDFNLPEIAVPPWFDGAVRAALRLKEAAFRRLRRNPSEETRSMPMAVSGFVVGLLIVSTSAVFPVVVSRHAHLRTATNYHISVLCVSDCVVGLTLVLYPTVRVLWPQLGLSAGLCVTVLSISSVCFTVSNGVMFWLALDRRTAIHHPLVYPLLVTASTVRWELLLTGPPALLLVVFTLATRQLSEPPLPDIIPKCFTAWHLVVGDGAFLLNGVNLLVIGATLALSVDVLLEARRVLRAAVVPLPHQMAERVRLRQHVRTFYYLLRVLVLYGVCLIPYSVYALVMAWWDVPLSTDRSERLWNAFMVLRAVFNLADSWVYCSNPELRQAILHLCCRSQFGLYP</sequence>
<evidence type="ECO:0000256" key="6">
    <source>
        <dbReference type="ARBA" id="ARBA00023040"/>
    </source>
</evidence>
<keyword evidence="4 12" id="KW-0812">Transmembrane</keyword>
<dbReference type="PANTHER" id="PTHR24246:SF27">
    <property type="entry name" value="ADENOSINE RECEPTOR, ISOFORM A"/>
    <property type="match status" value="1"/>
</dbReference>
<dbReference type="EMBL" id="VIIS01001157">
    <property type="protein sequence ID" value="KAF0301516.1"/>
    <property type="molecule type" value="Genomic_DNA"/>
</dbReference>
<evidence type="ECO:0000256" key="10">
    <source>
        <dbReference type="ARBA" id="ARBA00023224"/>
    </source>
</evidence>
<dbReference type="Pfam" id="PF00001">
    <property type="entry name" value="7tm_1"/>
    <property type="match status" value="1"/>
</dbReference>
<evidence type="ECO:0000256" key="1">
    <source>
        <dbReference type="ARBA" id="ARBA00004651"/>
    </source>
</evidence>
<dbReference type="InterPro" id="IPR017452">
    <property type="entry name" value="GPCR_Rhodpsn_7TM"/>
</dbReference>
<feature type="region of interest" description="Disordered" evidence="11">
    <location>
        <begin position="1"/>
        <end position="25"/>
    </location>
</feature>
<feature type="domain" description="G-protein coupled receptors family 1 profile" evidence="13">
    <location>
        <begin position="221"/>
        <end position="480"/>
    </location>
</feature>
<dbReference type="GO" id="GO:0004930">
    <property type="term" value="F:G protein-coupled receptor activity"/>
    <property type="evidence" value="ECO:0007669"/>
    <property type="project" value="UniProtKB-KW"/>
</dbReference>
<feature type="transmembrane region" description="Helical" evidence="12">
    <location>
        <begin position="321"/>
        <end position="341"/>
    </location>
</feature>
<keyword evidence="15" id="KW-1185">Reference proteome</keyword>
<dbReference type="InterPro" id="IPR005135">
    <property type="entry name" value="Endo/exonuclease/phosphatase"/>
</dbReference>
<evidence type="ECO:0000256" key="8">
    <source>
        <dbReference type="ARBA" id="ARBA00023170"/>
    </source>
</evidence>
<accession>A0A6A4W2M0</accession>
<dbReference type="InterPro" id="IPR036691">
    <property type="entry name" value="Endo/exonu/phosph_ase_sf"/>
</dbReference>
<keyword evidence="3" id="KW-1003">Cell membrane</keyword>
<evidence type="ECO:0000256" key="2">
    <source>
        <dbReference type="ARBA" id="ARBA00010663"/>
    </source>
</evidence>
<evidence type="ECO:0000256" key="7">
    <source>
        <dbReference type="ARBA" id="ARBA00023136"/>
    </source>
</evidence>
<proteinExistence type="inferred from homology"/>
<comment type="similarity">
    <text evidence="2">Belongs to the G-protein coupled receptor 1 family.</text>
</comment>
<feature type="transmembrane region" description="Helical" evidence="12">
    <location>
        <begin position="424"/>
        <end position="449"/>
    </location>
</feature>
<feature type="transmembrane region" description="Helical" evidence="12">
    <location>
        <begin position="205"/>
        <end position="229"/>
    </location>
</feature>
<dbReference type="SUPFAM" id="SSF56219">
    <property type="entry name" value="DNase I-like"/>
    <property type="match status" value="1"/>
</dbReference>
<dbReference type="PROSITE" id="PS50262">
    <property type="entry name" value="G_PROTEIN_RECEP_F1_2"/>
    <property type="match status" value="1"/>
</dbReference>
<dbReference type="InterPro" id="IPR000276">
    <property type="entry name" value="GPCR_Rhodpsn"/>
</dbReference>
<dbReference type="Gene3D" id="1.20.1070.10">
    <property type="entry name" value="Rhodopsin 7-helix transmembrane proteins"/>
    <property type="match status" value="1"/>
</dbReference>
<feature type="transmembrane region" description="Helical" evidence="12">
    <location>
        <begin position="272"/>
        <end position="300"/>
    </location>
</feature>
<dbReference type="AlphaFoldDB" id="A0A6A4W2M0"/>
<keyword evidence="5 12" id="KW-1133">Transmembrane helix</keyword>
<protein>
    <submittedName>
        <fullName evidence="14">Beta-2 adrenergic receptor</fullName>
    </submittedName>
</protein>
<feature type="transmembrane region" description="Helical" evidence="12">
    <location>
        <begin position="241"/>
        <end position="260"/>
    </location>
</feature>
<keyword evidence="7 12" id="KW-0472">Membrane</keyword>
<keyword evidence="10" id="KW-0807">Transducer</keyword>
<evidence type="ECO:0000313" key="14">
    <source>
        <dbReference type="EMBL" id="KAF0301516.1"/>
    </source>
</evidence>
<evidence type="ECO:0000256" key="3">
    <source>
        <dbReference type="ARBA" id="ARBA00022475"/>
    </source>
</evidence>
<comment type="subcellular location">
    <subcellularLocation>
        <location evidence="1">Cell membrane</location>
        <topology evidence="1">Multi-pass membrane protein</topology>
    </subcellularLocation>
</comment>
<evidence type="ECO:0000259" key="13">
    <source>
        <dbReference type="PROSITE" id="PS50262"/>
    </source>
</evidence>
<dbReference type="Proteomes" id="UP000440578">
    <property type="component" value="Unassembled WGS sequence"/>
</dbReference>
<dbReference type="OrthoDB" id="6400320at2759"/>
<dbReference type="PANTHER" id="PTHR24246">
    <property type="entry name" value="OLFACTORY RECEPTOR AND ADENOSINE RECEPTOR"/>
    <property type="match status" value="1"/>
</dbReference>